<dbReference type="SUPFAM" id="SSF48452">
    <property type="entry name" value="TPR-like"/>
    <property type="match status" value="1"/>
</dbReference>
<evidence type="ECO:0000256" key="6">
    <source>
        <dbReference type="SAM" id="SignalP"/>
    </source>
</evidence>
<dbReference type="Pfam" id="PF07980">
    <property type="entry name" value="SusD_RagB"/>
    <property type="match status" value="1"/>
</dbReference>
<organism evidence="9 10">
    <name type="scientific">Chitinophaga caeni</name>
    <dbReference type="NCBI Taxonomy" id="2029983"/>
    <lineage>
        <taxon>Bacteria</taxon>
        <taxon>Pseudomonadati</taxon>
        <taxon>Bacteroidota</taxon>
        <taxon>Chitinophagia</taxon>
        <taxon>Chitinophagales</taxon>
        <taxon>Chitinophagaceae</taxon>
        <taxon>Chitinophaga</taxon>
    </lineage>
</organism>
<dbReference type="EMBL" id="CP023777">
    <property type="protein sequence ID" value="ATL49108.1"/>
    <property type="molecule type" value="Genomic_DNA"/>
</dbReference>
<keyword evidence="5" id="KW-0998">Cell outer membrane</keyword>
<reference evidence="9 10" key="1">
    <citation type="submission" date="2017-10" db="EMBL/GenBank/DDBJ databases">
        <title>Paenichitinophaga pekingensis gen. nov., sp. nov., isolated from activated sludge.</title>
        <authorList>
            <person name="Jin D."/>
            <person name="Kong X."/>
            <person name="Deng Y."/>
            <person name="Bai Z."/>
        </authorList>
    </citation>
    <scope>NUCLEOTIDE SEQUENCE [LARGE SCALE GENOMIC DNA]</scope>
    <source>
        <strain evidence="9 10">13</strain>
    </source>
</reference>
<proteinExistence type="inferred from homology"/>
<dbReference type="InterPro" id="IPR011990">
    <property type="entry name" value="TPR-like_helical_dom_sf"/>
</dbReference>
<dbReference type="RefSeq" id="WP_098195476.1">
    <property type="nucleotide sequence ID" value="NZ_CP023777.1"/>
</dbReference>
<evidence type="ECO:0000313" key="10">
    <source>
        <dbReference type="Proteomes" id="UP000220133"/>
    </source>
</evidence>
<feature type="chain" id="PRO_5012268167" description="RagB/SusD family nutrient uptake outer membrane protein" evidence="6">
    <location>
        <begin position="23"/>
        <end position="481"/>
    </location>
</feature>
<keyword evidence="4" id="KW-0472">Membrane</keyword>
<sequence length="481" mass="54299">MKKYIYSILLLGSLAISFSACNKYLDIKPEDKFLSSQIFDSEINAQTALNGIYLRMSDDNSYGGNLMLTYVELLGQQYDVNSTVNTVHQYSPLGSYVYGSTQALDFAERTWTFSYSSILNANRFIERLGNSKDITTQANFDLMMGQAYVLRAMHYLDLLRLFGPVYSTDSISLSIPYYSRVTKEATPILPANQVMDSIIRDLDVAKQYLQNDPIRNAGPTDIANNRGVEVEGLYQLRANYFTAAALKARALLYRGDKVNAYLESSTLIDECSTYLKFTSASDLFTATPDRIFSSEIIFGLYNHDISKKFDLYFSPSLVDERFLTMKGELLVNVFEGLSTDCRLNPNWILPTTGKTVEAFYKYEELVTSIPLVRKYVQPLIRLSEIYLIAAETAEDPLVGMTYENAVRNARGVHGIEDPALLETSILNEYRREFIGEGQLFFTYKRMNKSSIQSGQSGGTTISMHPAQYVVPLPKSETDSRN</sequence>
<name>A0A291QYT6_9BACT</name>
<keyword evidence="3 6" id="KW-0732">Signal</keyword>
<feature type="domain" description="RagB/SusD" evidence="7">
    <location>
        <begin position="377"/>
        <end position="455"/>
    </location>
</feature>
<feature type="domain" description="SusD-like N-terminal" evidence="8">
    <location>
        <begin position="23"/>
        <end position="213"/>
    </location>
</feature>
<comment type="similarity">
    <text evidence="2">Belongs to the SusD family.</text>
</comment>
<evidence type="ECO:0000259" key="8">
    <source>
        <dbReference type="Pfam" id="PF14322"/>
    </source>
</evidence>
<feature type="signal peptide" evidence="6">
    <location>
        <begin position="1"/>
        <end position="22"/>
    </location>
</feature>
<keyword evidence="10" id="KW-1185">Reference proteome</keyword>
<dbReference type="Proteomes" id="UP000220133">
    <property type="component" value="Chromosome"/>
</dbReference>
<protein>
    <recommendedName>
        <fullName evidence="11">RagB/SusD family nutrient uptake outer membrane protein</fullName>
    </recommendedName>
</protein>
<evidence type="ECO:0000313" key="9">
    <source>
        <dbReference type="EMBL" id="ATL49108.1"/>
    </source>
</evidence>
<gene>
    <name evidence="9" type="ORF">COR50_19100</name>
</gene>
<dbReference type="InterPro" id="IPR033985">
    <property type="entry name" value="SusD-like_N"/>
</dbReference>
<evidence type="ECO:0000256" key="3">
    <source>
        <dbReference type="ARBA" id="ARBA00022729"/>
    </source>
</evidence>
<dbReference type="OrthoDB" id="1097962at2"/>
<dbReference type="AlphaFoldDB" id="A0A291QYT6"/>
<evidence type="ECO:0000259" key="7">
    <source>
        <dbReference type="Pfam" id="PF07980"/>
    </source>
</evidence>
<evidence type="ECO:0000256" key="4">
    <source>
        <dbReference type="ARBA" id="ARBA00023136"/>
    </source>
</evidence>
<evidence type="ECO:0000256" key="2">
    <source>
        <dbReference type="ARBA" id="ARBA00006275"/>
    </source>
</evidence>
<evidence type="ECO:0008006" key="11">
    <source>
        <dbReference type="Google" id="ProtNLM"/>
    </source>
</evidence>
<evidence type="ECO:0000256" key="1">
    <source>
        <dbReference type="ARBA" id="ARBA00004442"/>
    </source>
</evidence>
<dbReference type="InterPro" id="IPR012944">
    <property type="entry name" value="SusD_RagB_dom"/>
</dbReference>
<dbReference type="Pfam" id="PF14322">
    <property type="entry name" value="SusD-like_3"/>
    <property type="match status" value="1"/>
</dbReference>
<accession>A0A291QYT6</accession>
<comment type="subcellular location">
    <subcellularLocation>
        <location evidence="1">Cell outer membrane</location>
    </subcellularLocation>
</comment>
<evidence type="ECO:0000256" key="5">
    <source>
        <dbReference type="ARBA" id="ARBA00023237"/>
    </source>
</evidence>
<dbReference type="KEGG" id="cbae:COR50_19100"/>
<dbReference type="Gene3D" id="1.25.40.390">
    <property type="match status" value="1"/>
</dbReference>
<dbReference type="PROSITE" id="PS51257">
    <property type="entry name" value="PROKAR_LIPOPROTEIN"/>
    <property type="match status" value="1"/>
</dbReference>
<dbReference type="GO" id="GO:0009279">
    <property type="term" value="C:cell outer membrane"/>
    <property type="evidence" value="ECO:0007669"/>
    <property type="project" value="UniProtKB-SubCell"/>
</dbReference>